<dbReference type="EMBL" id="JBHSAW010000001">
    <property type="protein sequence ID" value="MFC4094310.1"/>
    <property type="molecule type" value="Genomic_DNA"/>
</dbReference>
<evidence type="ECO:0000259" key="2">
    <source>
        <dbReference type="Pfam" id="PF17863"/>
    </source>
</evidence>
<dbReference type="InterPro" id="IPR011703">
    <property type="entry name" value="ATPase_AAA-3"/>
</dbReference>
<keyword evidence="4" id="KW-1185">Reference proteome</keyword>
<name>A0ABV8JMF2_9FLAO</name>
<accession>A0ABV8JMF2</accession>
<dbReference type="CDD" id="cd00009">
    <property type="entry name" value="AAA"/>
    <property type="match status" value="1"/>
</dbReference>
<gene>
    <name evidence="3" type="ORF">ACFOUT_00390</name>
</gene>
<proteinExistence type="predicted"/>
<sequence length="317" mass="35056">MSDVAAIDQLVDKHQALKKEIAKVIVGQEEVINQILLSIYTGGHSLLIGVPGLAKTLMVNTIAKTLGLDFKRIQFTPDLMPSDILGSEVLDQNRNFKFIKGPVFGNIILADEINRTPPKTQAALLEAMQERAVTISGKQHKLELPYFVLATQNPIEQEGTYPLPEAQLDRFMFAIELKYPSVEEEIAVVKATTSDDVTHVNSMFNASEILDIQHLIRRIPVPDAVVEYAVKLVNSTRPNLETASDFVRQYLDWGAGPRASQNLILAAKAHAAINGKYSPDAEDVQAVATGILRHRIIKNYKAEAEGISEEKIIQQLL</sequence>
<feature type="domain" description="ChlI/MoxR AAA lid" evidence="2">
    <location>
        <begin position="248"/>
        <end position="315"/>
    </location>
</feature>
<evidence type="ECO:0000313" key="4">
    <source>
        <dbReference type="Proteomes" id="UP001595814"/>
    </source>
</evidence>
<dbReference type="Gene3D" id="3.40.50.300">
    <property type="entry name" value="P-loop containing nucleotide triphosphate hydrolases"/>
    <property type="match status" value="1"/>
</dbReference>
<protein>
    <submittedName>
        <fullName evidence="3">AAA family ATPase</fullName>
    </submittedName>
</protein>
<dbReference type="Pfam" id="PF07726">
    <property type="entry name" value="AAA_3"/>
    <property type="match status" value="1"/>
</dbReference>
<reference evidence="4" key="1">
    <citation type="journal article" date="2019" name="Int. J. Syst. Evol. Microbiol.">
        <title>The Global Catalogue of Microorganisms (GCM) 10K type strain sequencing project: providing services to taxonomists for standard genome sequencing and annotation.</title>
        <authorList>
            <consortium name="The Broad Institute Genomics Platform"/>
            <consortium name="The Broad Institute Genome Sequencing Center for Infectious Disease"/>
            <person name="Wu L."/>
            <person name="Ma J."/>
        </authorList>
    </citation>
    <scope>NUCLEOTIDE SEQUENCE [LARGE SCALE GENOMIC DNA]</scope>
    <source>
        <strain evidence="4">CECT 7477</strain>
    </source>
</reference>
<dbReference type="Gene3D" id="1.10.8.80">
    <property type="entry name" value="Magnesium chelatase subunit I, C-Terminal domain"/>
    <property type="match status" value="1"/>
</dbReference>
<organism evidence="3 4">
    <name type="scientific">Euzebyella saccharophila</name>
    <dbReference type="NCBI Taxonomy" id="679664"/>
    <lineage>
        <taxon>Bacteria</taxon>
        <taxon>Pseudomonadati</taxon>
        <taxon>Bacteroidota</taxon>
        <taxon>Flavobacteriia</taxon>
        <taxon>Flavobacteriales</taxon>
        <taxon>Flavobacteriaceae</taxon>
        <taxon>Euzebyella</taxon>
    </lineage>
</organism>
<dbReference type="InterPro" id="IPR050764">
    <property type="entry name" value="CbbQ/NirQ/NorQ/GpvN"/>
</dbReference>
<dbReference type="Proteomes" id="UP001595814">
    <property type="component" value="Unassembled WGS sequence"/>
</dbReference>
<dbReference type="PIRSF" id="PIRSF002849">
    <property type="entry name" value="AAA_ATPase_chaperone_MoxR_prd"/>
    <property type="match status" value="1"/>
</dbReference>
<dbReference type="PANTHER" id="PTHR42759:SF1">
    <property type="entry name" value="MAGNESIUM-CHELATASE SUBUNIT CHLD"/>
    <property type="match status" value="1"/>
</dbReference>
<evidence type="ECO:0000259" key="1">
    <source>
        <dbReference type="Pfam" id="PF07726"/>
    </source>
</evidence>
<dbReference type="InterPro" id="IPR041628">
    <property type="entry name" value="ChlI/MoxR_AAA_lid"/>
</dbReference>
<dbReference type="InterPro" id="IPR027417">
    <property type="entry name" value="P-loop_NTPase"/>
</dbReference>
<dbReference type="SUPFAM" id="SSF52540">
    <property type="entry name" value="P-loop containing nucleoside triphosphate hydrolases"/>
    <property type="match status" value="1"/>
</dbReference>
<feature type="domain" description="ATPase AAA-3" evidence="1">
    <location>
        <begin position="44"/>
        <end position="173"/>
    </location>
</feature>
<comment type="caution">
    <text evidence="3">The sequence shown here is derived from an EMBL/GenBank/DDBJ whole genome shotgun (WGS) entry which is preliminary data.</text>
</comment>
<dbReference type="RefSeq" id="WP_192462556.1">
    <property type="nucleotide sequence ID" value="NZ_JACYFJ010000004.1"/>
</dbReference>
<dbReference type="Pfam" id="PF17863">
    <property type="entry name" value="AAA_lid_2"/>
    <property type="match status" value="1"/>
</dbReference>
<evidence type="ECO:0000313" key="3">
    <source>
        <dbReference type="EMBL" id="MFC4094310.1"/>
    </source>
</evidence>
<dbReference type="PANTHER" id="PTHR42759">
    <property type="entry name" value="MOXR FAMILY PROTEIN"/>
    <property type="match status" value="1"/>
</dbReference>